<keyword evidence="2" id="KW-0732">Signal</keyword>
<protein>
    <submittedName>
        <fullName evidence="4">Peptidase M23</fullName>
    </submittedName>
</protein>
<gene>
    <name evidence="4" type="ORF">So717_02780</name>
</gene>
<reference evidence="4 5" key="1">
    <citation type="submission" date="2019-12" db="EMBL/GenBank/DDBJ databases">
        <title>Roseobacter cerasinus sp. nov., isolated from seawater around aquaculture.</title>
        <authorList>
            <person name="Muramatsu S."/>
            <person name="Takabe Y."/>
            <person name="Mori K."/>
            <person name="Takaichi S."/>
            <person name="Hanada S."/>
        </authorList>
    </citation>
    <scope>NUCLEOTIDE SEQUENCE [LARGE SCALE GENOMIC DNA]</scope>
    <source>
        <strain evidence="4 5">AI77</strain>
    </source>
</reference>
<dbReference type="Gene3D" id="2.70.70.10">
    <property type="entry name" value="Glucose Permease (Domain IIA)"/>
    <property type="match status" value="1"/>
</dbReference>
<dbReference type="SUPFAM" id="SSF54106">
    <property type="entry name" value="LysM domain"/>
    <property type="match status" value="1"/>
</dbReference>
<organism evidence="4 5">
    <name type="scientific">Roseobacter cerasinus</name>
    <dbReference type="NCBI Taxonomy" id="2602289"/>
    <lineage>
        <taxon>Bacteria</taxon>
        <taxon>Pseudomonadati</taxon>
        <taxon>Pseudomonadota</taxon>
        <taxon>Alphaproteobacteria</taxon>
        <taxon>Rhodobacterales</taxon>
        <taxon>Roseobacteraceae</taxon>
        <taxon>Roseobacter</taxon>
    </lineage>
</organism>
<feature type="domain" description="LysM" evidence="3">
    <location>
        <begin position="174"/>
        <end position="218"/>
    </location>
</feature>
<dbReference type="PROSITE" id="PS51257">
    <property type="entry name" value="PROKAR_LIPOPROTEIN"/>
    <property type="match status" value="1"/>
</dbReference>
<evidence type="ECO:0000313" key="4">
    <source>
        <dbReference type="EMBL" id="GFE48525.1"/>
    </source>
</evidence>
<feature type="signal peptide" evidence="2">
    <location>
        <begin position="1"/>
        <end position="24"/>
    </location>
</feature>
<dbReference type="EMBL" id="BLIV01000001">
    <property type="protein sequence ID" value="GFE48525.1"/>
    <property type="molecule type" value="Genomic_DNA"/>
</dbReference>
<dbReference type="InterPro" id="IPR018392">
    <property type="entry name" value="LysM"/>
</dbReference>
<dbReference type="PANTHER" id="PTHR21666">
    <property type="entry name" value="PEPTIDASE-RELATED"/>
    <property type="match status" value="1"/>
</dbReference>
<dbReference type="InterPro" id="IPR050570">
    <property type="entry name" value="Cell_wall_metabolism_enzyme"/>
</dbReference>
<dbReference type="CDD" id="cd00118">
    <property type="entry name" value="LysM"/>
    <property type="match status" value="1"/>
</dbReference>
<evidence type="ECO:0000313" key="5">
    <source>
        <dbReference type="Proteomes" id="UP000436522"/>
    </source>
</evidence>
<dbReference type="InterPro" id="IPR036779">
    <property type="entry name" value="LysM_dom_sf"/>
</dbReference>
<dbReference type="CDD" id="cd12797">
    <property type="entry name" value="M23_peptidase"/>
    <property type="match status" value="1"/>
</dbReference>
<feature type="chain" id="PRO_5025059956" evidence="2">
    <location>
        <begin position="25"/>
        <end position="392"/>
    </location>
</feature>
<feature type="compositionally biased region" description="Basic and acidic residues" evidence="1">
    <location>
        <begin position="172"/>
        <end position="181"/>
    </location>
</feature>
<accession>A0A640VNT7</accession>
<feature type="region of interest" description="Disordered" evidence="1">
    <location>
        <begin position="157"/>
        <end position="181"/>
    </location>
</feature>
<name>A0A640VNT7_9RHOB</name>
<proteinExistence type="predicted"/>
<dbReference type="Gene3D" id="3.10.350.10">
    <property type="entry name" value="LysM domain"/>
    <property type="match status" value="2"/>
</dbReference>
<feature type="compositionally biased region" description="Low complexity" evidence="1">
    <location>
        <begin position="157"/>
        <end position="167"/>
    </location>
</feature>
<dbReference type="Pfam" id="PF01551">
    <property type="entry name" value="Peptidase_M23"/>
    <property type="match status" value="1"/>
</dbReference>
<feature type="compositionally biased region" description="Pro residues" evidence="1">
    <location>
        <begin position="241"/>
        <end position="261"/>
    </location>
</feature>
<feature type="region of interest" description="Disordered" evidence="1">
    <location>
        <begin position="224"/>
        <end position="277"/>
    </location>
</feature>
<dbReference type="InterPro" id="IPR011055">
    <property type="entry name" value="Dup_hybrid_motif"/>
</dbReference>
<evidence type="ECO:0000256" key="2">
    <source>
        <dbReference type="SAM" id="SignalP"/>
    </source>
</evidence>
<dbReference type="SUPFAM" id="SSF51261">
    <property type="entry name" value="Duplicated hybrid motif"/>
    <property type="match status" value="1"/>
</dbReference>
<dbReference type="GO" id="GO:0004222">
    <property type="term" value="F:metalloendopeptidase activity"/>
    <property type="evidence" value="ECO:0007669"/>
    <property type="project" value="TreeGrafter"/>
</dbReference>
<dbReference type="SMART" id="SM00257">
    <property type="entry name" value="LysM"/>
    <property type="match status" value="2"/>
</dbReference>
<dbReference type="PANTHER" id="PTHR21666:SF270">
    <property type="entry name" value="MUREIN HYDROLASE ACTIVATOR ENVC"/>
    <property type="match status" value="1"/>
</dbReference>
<keyword evidence="5" id="KW-1185">Reference proteome</keyword>
<dbReference type="PROSITE" id="PS51782">
    <property type="entry name" value="LYSM"/>
    <property type="match status" value="1"/>
</dbReference>
<comment type="caution">
    <text evidence="4">The sequence shown here is derived from an EMBL/GenBank/DDBJ whole genome shotgun (WGS) entry which is preliminary data.</text>
</comment>
<evidence type="ECO:0000256" key="1">
    <source>
        <dbReference type="SAM" id="MobiDB-lite"/>
    </source>
</evidence>
<evidence type="ECO:0000259" key="3">
    <source>
        <dbReference type="PROSITE" id="PS51782"/>
    </source>
</evidence>
<sequence length="392" mass="40711">MSPMISRSRARLLLMTATSLTVLAACSDPLDFDLRNGLGSFGGAGAETGAAPAERPQPDARGVISYPNYQVAVAERGDTIESVATRLGVSAPELASFNGIEADVPLRQGEVIALPRRLSEPSPATGAQPGAVDINTLAGGAIDRAPESEGVRTAALPPATPAAAPAPQSETEPTRHKVERGETAYTISRLYNVPVKSLAEWNGLGPDFAIREGQFLLIPVAKQAPPTQTAAVTRPGAGSPTPTPPSADDPLPQTDPAPTVEPAPAVDVGQQTQTASDARMVFPVSGSIIREYAKGKNEGINIKADAGAPVKAADAGTVAAITKSADGVPIIVIRHDPEILTVYANVTDVSVEKGTKVTRGQPIAKLRSGNDAYVHFEVRNGFDSVDPMPYLQ</sequence>
<dbReference type="InterPro" id="IPR016047">
    <property type="entry name" value="M23ase_b-sheet_dom"/>
</dbReference>
<dbReference type="RefSeq" id="WP_159974419.1">
    <property type="nucleotide sequence ID" value="NZ_BLIV01000001.1"/>
</dbReference>
<dbReference type="Proteomes" id="UP000436522">
    <property type="component" value="Unassembled WGS sequence"/>
</dbReference>
<dbReference type="Pfam" id="PF01476">
    <property type="entry name" value="LysM"/>
    <property type="match status" value="2"/>
</dbReference>
<dbReference type="AlphaFoldDB" id="A0A640VNT7"/>
<dbReference type="OrthoDB" id="9795421at2"/>